<dbReference type="Proteomes" id="UP000247922">
    <property type="component" value="Unassembled WGS sequence"/>
</dbReference>
<dbReference type="PANTHER" id="PTHR10434:SF11">
    <property type="entry name" value="1-ACYL-SN-GLYCEROL-3-PHOSPHATE ACYLTRANSFERASE"/>
    <property type="match status" value="1"/>
</dbReference>
<reference evidence="4 5" key="1">
    <citation type="submission" date="2018-05" db="EMBL/GenBank/DDBJ databases">
        <title>Genomic Encyclopedia of Type Strains, Phase IV (KMG-IV): sequencing the most valuable type-strain genomes for metagenomic binning, comparative biology and taxonomic classification.</title>
        <authorList>
            <person name="Goeker M."/>
        </authorList>
    </citation>
    <scope>NUCLEOTIDE SEQUENCE [LARGE SCALE GENOMIC DNA]</scope>
    <source>
        <strain evidence="4 5">DSM 22440</strain>
    </source>
</reference>
<evidence type="ECO:0000256" key="1">
    <source>
        <dbReference type="ARBA" id="ARBA00022679"/>
    </source>
</evidence>
<keyword evidence="5" id="KW-1185">Reference proteome</keyword>
<gene>
    <name evidence="4" type="ORF">DES38_104150</name>
</gene>
<evidence type="ECO:0000259" key="3">
    <source>
        <dbReference type="SMART" id="SM00563"/>
    </source>
</evidence>
<feature type="domain" description="Phospholipid/glycerol acyltransferase" evidence="3">
    <location>
        <begin position="35"/>
        <end position="147"/>
    </location>
</feature>
<dbReference type="AlphaFoldDB" id="A0A2V3WB77"/>
<dbReference type="SUPFAM" id="SSF69593">
    <property type="entry name" value="Glycerol-3-phosphate (1)-acyltransferase"/>
    <property type="match status" value="1"/>
</dbReference>
<comment type="caution">
    <text evidence="4">The sequence shown here is derived from an EMBL/GenBank/DDBJ whole genome shotgun (WGS) entry which is preliminary data.</text>
</comment>
<dbReference type="RefSeq" id="WP_110251015.1">
    <property type="nucleotide sequence ID" value="NZ_QJJR01000004.1"/>
</dbReference>
<protein>
    <submittedName>
        <fullName evidence="4">1-acyl-sn-glycerol-3-phosphate acyltransferase</fullName>
    </submittedName>
</protein>
<proteinExistence type="predicted"/>
<evidence type="ECO:0000256" key="2">
    <source>
        <dbReference type="ARBA" id="ARBA00023315"/>
    </source>
</evidence>
<dbReference type="GO" id="GO:0006654">
    <property type="term" value="P:phosphatidic acid biosynthetic process"/>
    <property type="evidence" value="ECO:0007669"/>
    <property type="project" value="TreeGrafter"/>
</dbReference>
<dbReference type="InterPro" id="IPR002123">
    <property type="entry name" value="Plipid/glycerol_acylTrfase"/>
</dbReference>
<name>A0A2V3WB77_9BACI</name>
<keyword evidence="2 4" id="KW-0012">Acyltransferase</keyword>
<dbReference type="SMART" id="SM00563">
    <property type="entry name" value="PlsC"/>
    <property type="match status" value="1"/>
</dbReference>
<accession>A0A2V3WB77</accession>
<sequence>MSFQKFVKTVVWYGLKPFFRMKVEGREYIPKEGSAIICANHISNWDPPVFGSSIKREVHFIAKEELFHKKWLAALMTSLKVFPIKRGMSDRQALRKALGLLKNGEALGLFPEGTRSKTGDLQKGMSGVGFFALRSDAVVVPCAIIGPYKIGRQMKLVYGPPVDMTELRERKADPKEVTERIMAAISELIENNR</sequence>
<dbReference type="Pfam" id="PF01553">
    <property type="entry name" value="Acyltransferase"/>
    <property type="match status" value="1"/>
</dbReference>
<dbReference type="EMBL" id="QJJR01000004">
    <property type="protein sequence ID" value="PXW91717.1"/>
    <property type="molecule type" value="Genomic_DNA"/>
</dbReference>
<evidence type="ECO:0000313" key="5">
    <source>
        <dbReference type="Proteomes" id="UP000247922"/>
    </source>
</evidence>
<keyword evidence="1 4" id="KW-0808">Transferase</keyword>
<evidence type="ECO:0000313" key="4">
    <source>
        <dbReference type="EMBL" id="PXW91717.1"/>
    </source>
</evidence>
<dbReference type="OrthoDB" id="9803035at2"/>
<dbReference type="PANTHER" id="PTHR10434">
    <property type="entry name" value="1-ACYL-SN-GLYCEROL-3-PHOSPHATE ACYLTRANSFERASE"/>
    <property type="match status" value="1"/>
</dbReference>
<dbReference type="CDD" id="cd07989">
    <property type="entry name" value="LPLAT_AGPAT-like"/>
    <property type="match status" value="1"/>
</dbReference>
<dbReference type="GO" id="GO:0003841">
    <property type="term" value="F:1-acylglycerol-3-phosphate O-acyltransferase activity"/>
    <property type="evidence" value="ECO:0007669"/>
    <property type="project" value="TreeGrafter"/>
</dbReference>
<organism evidence="4 5">
    <name type="scientific">Streptohalobacillus salinus</name>
    <dbReference type="NCBI Taxonomy" id="621096"/>
    <lineage>
        <taxon>Bacteria</taxon>
        <taxon>Bacillati</taxon>
        <taxon>Bacillota</taxon>
        <taxon>Bacilli</taxon>
        <taxon>Bacillales</taxon>
        <taxon>Bacillaceae</taxon>
        <taxon>Streptohalobacillus</taxon>
    </lineage>
</organism>